<dbReference type="AlphaFoldDB" id="A0A0W8F6J3"/>
<comment type="caution">
    <text evidence="2">The sequence shown here is derived from an EMBL/GenBank/DDBJ whole genome shotgun (WGS) entry which is preliminary data.</text>
</comment>
<sequence>MKIHPIICLVLIAALLTIPAWASCGTWIIRGNTEYHYDAEYENAVKSSTGHAAALKSGSTSKEEANDQADVNASQMDAASNETAKAPKEDPLPTETVINEQEIKEPVVDLKGDWKVILNTVIDGQNTQEALDLILIQTNDRLQGYGNVLKKGTDIPVTATGHIASNDSISLNVKQVEQDRDYRLELAIIEERMEGSYKIYQDGSLAGSGNITASKSGI</sequence>
<reference evidence="2" key="1">
    <citation type="journal article" date="2015" name="Proc. Natl. Acad. Sci. U.S.A.">
        <title>Networks of energetic and metabolic interactions define dynamics in microbial communities.</title>
        <authorList>
            <person name="Embree M."/>
            <person name="Liu J.K."/>
            <person name="Al-Bassam M.M."/>
            <person name="Zengler K."/>
        </authorList>
    </citation>
    <scope>NUCLEOTIDE SEQUENCE</scope>
</reference>
<accession>A0A0W8F6J3</accession>
<evidence type="ECO:0000256" key="1">
    <source>
        <dbReference type="SAM" id="MobiDB-lite"/>
    </source>
</evidence>
<organism evidence="2">
    <name type="scientific">hydrocarbon metagenome</name>
    <dbReference type="NCBI Taxonomy" id="938273"/>
    <lineage>
        <taxon>unclassified sequences</taxon>
        <taxon>metagenomes</taxon>
        <taxon>ecological metagenomes</taxon>
    </lineage>
</organism>
<name>A0A0W8F6J3_9ZZZZ</name>
<evidence type="ECO:0000313" key="2">
    <source>
        <dbReference type="EMBL" id="KUG16484.1"/>
    </source>
</evidence>
<dbReference type="PROSITE" id="PS51257">
    <property type="entry name" value="PROKAR_LIPOPROTEIN"/>
    <property type="match status" value="1"/>
</dbReference>
<gene>
    <name evidence="2" type="ORF">ASZ90_013842</name>
</gene>
<evidence type="ECO:0008006" key="3">
    <source>
        <dbReference type="Google" id="ProtNLM"/>
    </source>
</evidence>
<dbReference type="EMBL" id="LNQE01001495">
    <property type="protein sequence ID" value="KUG16484.1"/>
    <property type="molecule type" value="Genomic_DNA"/>
</dbReference>
<feature type="region of interest" description="Disordered" evidence="1">
    <location>
        <begin position="55"/>
        <end position="99"/>
    </location>
</feature>
<feature type="compositionally biased region" description="Polar residues" evidence="1">
    <location>
        <begin position="69"/>
        <end position="83"/>
    </location>
</feature>
<proteinExistence type="predicted"/>
<protein>
    <recommendedName>
        <fullName evidence="3">Lipoprotein</fullName>
    </recommendedName>
</protein>